<dbReference type="InterPro" id="IPR036047">
    <property type="entry name" value="F-box-like_dom_sf"/>
</dbReference>
<dbReference type="Proteomes" id="UP000006671">
    <property type="component" value="Unassembled WGS sequence"/>
</dbReference>
<evidence type="ECO:0000313" key="1">
    <source>
        <dbReference type="EMBL" id="EFC39230.1"/>
    </source>
</evidence>
<keyword evidence="2" id="KW-1185">Reference proteome</keyword>
<evidence type="ECO:0000313" key="2">
    <source>
        <dbReference type="Proteomes" id="UP000006671"/>
    </source>
</evidence>
<accession>D2VVF9</accession>
<name>D2VVF9_NAEGR</name>
<dbReference type="GeneID" id="8853493"/>
<dbReference type="InParanoid" id="D2VVF9"/>
<organism evidence="2">
    <name type="scientific">Naegleria gruberi</name>
    <name type="common">Amoeba</name>
    <dbReference type="NCBI Taxonomy" id="5762"/>
    <lineage>
        <taxon>Eukaryota</taxon>
        <taxon>Discoba</taxon>
        <taxon>Heterolobosea</taxon>
        <taxon>Tetramitia</taxon>
        <taxon>Eutetramitia</taxon>
        <taxon>Vahlkampfiidae</taxon>
        <taxon>Naegleria</taxon>
    </lineage>
</organism>
<dbReference type="AlphaFoldDB" id="D2VVF9"/>
<gene>
    <name evidence="1" type="ORF">NAEGRDRAFT_59331</name>
</gene>
<sequence length="695" mass="81393">MADFELEIGEPVHDVAELIAWIDACDLINDDEEESTNAPNDHLQHSSSVQNYDFLLIGSKALKSHWQELNNSTMMVMKESLAKHSGFGKKIIKNHVDHRFEKDSDWDLVCLNKKALMEFLKNEEIEEICVNYIVQLEDFEVSENDYCEWMNIGGQPTRWKEFSLRLEMKNGLIIEIEYCTHQYHLLKYLNSKKINNVKVPFMNEFNCALAPLELLEIIKRSHLFFNILNDSWLKHFLDIEMIHLIQKVSETHDVLYLGTAFEDNELIWLVYYDRLTKRIVKMAQDEQDSYDNYIDIYCFNIREEEIRHVARDGYSESLFSVFGVNEIQLNPSFLGDSSQSIEYMSQAIAGNILKTSIFRVVNSEELEKLILKSMQKALDYNYKTYLFMIIIEVYWKISERIFDMLHQPERLEALFNTKTEMLEFKFKNYPIDLEKDDVKDISHLNGLYICSHYLPIHLIMNIISYSHSASDIIHLTQLDKSWNQIFEIQDVWKYLYFSRYPTPSQYYSVKSTFQAKSWKLQVLARSKLNRIPLLSSQGCKGLAEVFKSKFIGKSEAFKQFISDFYANTYIVSKKEVNNSSDESKTLKATLMIFWPRQAPLQVDLEVYLDYAEYRSGDSKGGFGSREKVTVRYLGGKSSYYSNQPLILRSITNPEDFIGRYYLSILSQQQYASLFSTLAVLGFGKNWTSEVLGYSW</sequence>
<dbReference type="EMBL" id="GG738901">
    <property type="protein sequence ID" value="EFC39230.1"/>
    <property type="molecule type" value="Genomic_DNA"/>
</dbReference>
<reference evidence="1 2" key="1">
    <citation type="journal article" date="2010" name="Cell">
        <title>The genome of Naegleria gruberi illuminates early eukaryotic versatility.</title>
        <authorList>
            <person name="Fritz-Laylin L.K."/>
            <person name="Prochnik S.E."/>
            <person name="Ginger M.L."/>
            <person name="Dacks J.B."/>
            <person name="Carpenter M.L."/>
            <person name="Field M.C."/>
            <person name="Kuo A."/>
            <person name="Paredez A."/>
            <person name="Chapman J."/>
            <person name="Pham J."/>
            <person name="Shu S."/>
            <person name="Neupane R."/>
            <person name="Cipriano M."/>
            <person name="Mancuso J."/>
            <person name="Tu H."/>
            <person name="Salamov A."/>
            <person name="Lindquist E."/>
            <person name="Shapiro H."/>
            <person name="Lucas S."/>
            <person name="Grigoriev I.V."/>
            <person name="Cande W.Z."/>
            <person name="Fulton C."/>
            <person name="Rokhsar D.S."/>
            <person name="Dawson S.C."/>
        </authorList>
    </citation>
    <scope>NUCLEOTIDE SEQUENCE [LARGE SCALE GENOMIC DNA]</scope>
    <source>
        <strain evidence="1 2">NEG-M</strain>
    </source>
</reference>
<dbReference type="SUPFAM" id="SSF81383">
    <property type="entry name" value="F-box domain"/>
    <property type="match status" value="1"/>
</dbReference>
<dbReference type="OrthoDB" id="10437773at2759"/>
<protein>
    <submittedName>
        <fullName evidence="1">Predicted protein</fullName>
    </submittedName>
</protein>
<dbReference type="RefSeq" id="XP_002671974.1">
    <property type="nucleotide sequence ID" value="XM_002671928.1"/>
</dbReference>
<proteinExistence type="predicted"/>
<dbReference type="VEuPathDB" id="AmoebaDB:NAEGRDRAFT_59331"/>
<dbReference type="KEGG" id="ngr:NAEGRDRAFT_59331"/>